<proteinExistence type="predicted"/>
<dbReference type="AlphaFoldDB" id="A0A645HHC7"/>
<evidence type="ECO:0000313" key="1">
    <source>
        <dbReference type="EMBL" id="MPN35073.1"/>
    </source>
</evidence>
<comment type="caution">
    <text evidence="1">The sequence shown here is derived from an EMBL/GenBank/DDBJ whole genome shotgun (WGS) entry which is preliminary data.</text>
</comment>
<sequence length="131" mass="13421">MHEDGVGEGLGDLDHLVHVTEGSGEDDLVALLRHVAEDAFGVGGFRHVFDEGGLHLAAGLRFDQLAADVVGVGPAVVAGRADVDETGLERLGGRRAGDAGQRQQACGGKGLETFRKHVLISCAGSVGSPSL</sequence>
<name>A0A645HHC7_9ZZZZ</name>
<accession>A0A645HHC7</accession>
<gene>
    <name evidence="1" type="ORF">SDC9_182567</name>
</gene>
<organism evidence="1">
    <name type="scientific">bioreactor metagenome</name>
    <dbReference type="NCBI Taxonomy" id="1076179"/>
    <lineage>
        <taxon>unclassified sequences</taxon>
        <taxon>metagenomes</taxon>
        <taxon>ecological metagenomes</taxon>
    </lineage>
</organism>
<protein>
    <submittedName>
        <fullName evidence="1">Uncharacterized protein</fullName>
    </submittedName>
</protein>
<reference evidence="1" key="1">
    <citation type="submission" date="2019-08" db="EMBL/GenBank/DDBJ databases">
        <authorList>
            <person name="Kucharzyk K."/>
            <person name="Murdoch R.W."/>
            <person name="Higgins S."/>
            <person name="Loffler F."/>
        </authorList>
    </citation>
    <scope>NUCLEOTIDE SEQUENCE</scope>
</reference>
<dbReference type="EMBL" id="VSSQ01088451">
    <property type="protein sequence ID" value="MPN35073.1"/>
    <property type="molecule type" value="Genomic_DNA"/>
</dbReference>